<dbReference type="EMBL" id="CP022684">
    <property type="protein sequence ID" value="AUM14612.1"/>
    <property type="molecule type" value="Genomic_DNA"/>
</dbReference>
<reference evidence="4" key="1">
    <citation type="submission" date="2017-08" db="EMBL/GenBank/DDBJ databases">
        <title>Direct submision.</title>
        <authorList>
            <person name="Kim S.-J."/>
            <person name="Rhee S.-K."/>
        </authorList>
    </citation>
    <scope>NUCLEOTIDE SEQUENCE [LARGE SCALE GENOMIC DNA]</scope>
    <source>
        <strain evidence="4">GI5</strain>
    </source>
</reference>
<evidence type="ECO:0000313" key="4">
    <source>
        <dbReference type="Proteomes" id="UP000235116"/>
    </source>
</evidence>
<keyword evidence="1" id="KW-1133">Transmembrane helix</keyword>
<evidence type="ECO:0000259" key="2">
    <source>
        <dbReference type="Pfam" id="PF09835"/>
    </source>
</evidence>
<dbReference type="InterPro" id="IPR018639">
    <property type="entry name" value="DUF2062"/>
</dbReference>
<sequence>MKKLFRKYIPAPHTITENRWLSKLGPRIKDPNLWHLNRRSVSAGIFAGVLCAFIPLPIQIFVAIFFCFFIHGNLPISVASTWVSNPFTYIPLYFFCYEVGAWIVGVPVDTTGNPIRVNFDIILTDFDAFLKQLAEVGWKAMGPLFLGCAIVGLTSATLSFIAIRLVWRLHIYRSWNHRQERRLKKSSH</sequence>
<proteinExistence type="predicted"/>
<dbReference type="AlphaFoldDB" id="A0A2K9LQP6"/>
<organism evidence="3 4">
    <name type="scientific">Ketobacter alkanivorans</name>
    <dbReference type="NCBI Taxonomy" id="1917421"/>
    <lineage>
        <taxon>Bacteria</taxon>
        <taxon>Pseudomonadati</taxon>
        <taxon>Pseudomonadota</taxon>
        <taxon>Gammaproteobacteria</taxon>
        <taxon>Pseudomonadales</taxon>
        <taxon>Ketobacteraceae</taxon>
        <taxon>Ketobacter</taxon>
    </lineage>
</organism>
<dbReference type="PANTHER" id="PTHR40547">
    <property type="entry name" value="SLL0298 PROTEIN"/>
    <property type="match status" value="1"/>
</dbReference>
<protein>
    <recommendedName>
        <fullName evidence="2">DUF2062 domain-containing protein</fullName>
    </recommendedName>
</protein>
<dbReference type="OrthoDB" id="9786029at2"/>
<name>A0A2K9LQP6_9GAMM</name>
<dbReference type="PANTHER" id="PTHR40547:SF1">
    <property type="entry name" value="SLL0298 PROTEIN"/>
    <property type="match status" value="1"/>
</dbReference>
<keyword evidence="1" id="KW-0472">Membrane</keyword>
<evidence type="ECO:0000256" key="1">
    <source>
        <dbReference type="SAM" id="Phobius"/>
    </source>
</evidence>
<keyword evidence="1" id="KW-0812">Transmembrane</keyword>
<feature type="domain" description="DUF2062" evidence="2">
    <location>
        <begin position="24"/>
        <end position="175"/>
    </location>
</feature>
<evidence type="ECO:0000313" key="3">
    <source>
        <dbReference type="EMBL" id="AUM14612.1"/>
    </source>
</evidence>
<keyword evidence="4" id="KW-1185">Reference proteome</keyword>
<dbReference type="Proteomes" id="UP000235116">
    <property type="component" value="Chromosome"/>
</dbReference>
<gene>
    <name evidence="3" type="ORF">Kalk_20220</name>
</gene>
<dbReference type="RefSeq" id="WP_101895985.1">
    <property type="nucleotide sequence ID" value="NZ_CP022684.1"/>
</dbReference>
<dbReference type="Pfam" id="PF09835">
    <property type="entry name" value="DUF2062"/>
    <property type="match status" value="1"/>
</dbReference>
<accession>A0A2K9LQP6</accession>
<dbReference type="KEGG" id="kak:Kalk_20220"/>
<feature type="transmembrane region" description="Helical" evidence="1">
    <location>
        <begin position="45"/>
        <end position="71"/>
    </location>
</feature>
<feature type="transmembrane region" description="Helical" evidence="1">
    <location>
        <begin position="144"/>
        <end position="167"/>
    </location>
</feature>